<sequence>MTAPFSADIFCKTQHLDPRTKFYMLLVGTVDLFLAPTVYYEVALVALITIVGLSCGEKRFTLKMTGIYTSLIILYQIGIYGMTGWLQIAIVTFTFYIRKIFPCAMMGGILVGTTQVNEFMAAMHRIHVPKSVIIPMTVMIRYIPMVREDWGFIHDAMRMRDVAPTVKSLLTHPIRTVECIYVPMMMSALKVADELSAASITRGLENPKQRSCMADIRFTWKDVVCAFAFTVFFVISILFMIGRNNA</sequence>
<feature type="transmembrane region" description="Helical" evidence="6">
    <location>
        <begin position="223"/>
        <end position="242"/>
    </location>
</feature>
<feature type="transmembrane region" description="Helical" evidence="6">
    <location>
        <begin position="22"/>
        <end position="53"/>
    </location>
</feature>
<dbReference type="GO" id="GO:0005886">
    <property type="term" value="C:plasma membrane"/>
    <property type="evidence" value="ECO:0007669"/>
    <property type="project" value="UniProtKB-ARBA"/>
</dbReference>
<evidence type="ECO:0000256" key="4">
    <source>
        <dbReference type="ARBA" id="ARBA00022989"/>
    </source>
</evidence>
<dbReference type="Proteomes" id="UP000014634">
    <property type="component" value="Unassembled WGS sequence"/>
</dbReference>
<dbReference type="RefSeq" id="WP_016523963.1">
    <property type="nucleotide sequence ID" value="NZ_KE332517.1"/>
</dbReference>
<keyword evidence="5 6" id="KW-0472">Membrane</keyword>
<evidence type="ECO:0000313" key="8">
    <source>
        <dbReference type="Proteomes" id="UP000014634"/>
    </source>
</evidence>
<keyword evidence="4 6" id="KW-1133">Transmembrane helix</keyword>
<dbReference type="PANTHER" id="PTHR34857">
    <property type="entry name" value="SLL0384 PROTEIN"/>
    <property type="match status" value="1"/>
</dbReference>
<dbReference type="InterPro" id="IPR003339">
    <property type="entry name" value="ABC/ECF_trnsptr_transmembrane"/>
</dbReference>
<evidence type="ECO:0000256" key="6">
    <source>
        <dbReference type="SAM" id="Phobius"/>
    </source>
</evidence>
<evidence type="ECO:0000256" key="3">
    <source>
        <dbReference type="ARBA" id="ARBA00022692"/>
    </source>
</evidence>
<comment type="caution">
    <text evidence="7">The sequence shown here is derived from an EMBL/GenBank/DDBJ whole genome shotgun (WGS) entry which is preliminary data.</text>
</comment>
<dbReference type="CDD" id="cd16914">
    <property type="entry name" value="EcfT"/>
    <property type="match status" value="1"/>
</dbReference>
<evidence type="ECO:0000256" key="5">
    <source>
        <dbReference type="ARBA" id="ARBA00023136"/>
    </source>
</evidence>
<dbReference type="PANTHER" id="PTHR34857:SF2">
    <property type="entry name" value="SLL0384 PROTEIN"/>
    <property type="match status" value="1"/>
</dbReference>
<dbReference type="EMBL" id="ATFE01000014">
    <property type="protein sequence ID" value="EPF27904.1"/>
    <property type="molecule type" value="Genomic_DNA"/>
</dbReference>
<accession>A0AA87NKH9</accession>
<reference evidence="7 8" key="1">
    <citation type="submission" date="2013-04" db="EMBL/GenBank/DDBJ databases">
        <title>The Genome Sequence of Treponema medium ATCC 700293.</title>
        <authorList>
            <consortium name="The Broad Institute Genomics Platform"/>
            <person name="Earl A."/>
            <person name="Ward D."/>
            <person name="Feldgarden M."/>
            <person name="Gevers D."/>
            <person name="Leonetti C."/>
            <person name="Blanton J.M."/>
            <person name="Dewhirst F.E."/>
            <person name="Izard J."/>
            <person name="Walker B."/>
            <person name="Young S."/>
            <person name="Zeng Q."/>
            <person name="Gargeya S."/>
            <person name="Fitzgerald M."/>
            <person name="Haas B."/>
            <person name="Abouelleil A."/>
            <person name="Allen A.W."/>
            <person name="Alvarado L."/>
            <person name="Arachchi H.M."/>
            <person name="Berlin A.M."/>
            <person name="Chapman S.B."/>
            <person name="Gainer-Dewar J."/>
            <person name="Goldberg J."/>
            <person name="Griggs A."/>
            <person name="Gujja S."/>
            <person name="Hansen M."/>
            <person name="Howarth C."/>
            <person name="Imamovic A."/>
            <person name="Ireland A."/>
            <person name="Larimer J."/>
            <person name="McCowan C."/>
            <person name="Murphy C."/>
            <person name="Pearson M."/>
            <person name="Poon T.W."/>
            <person name="Priest M."/>
            <person name="Roberts A."/>
            <person name="Saif S."/>
            <person name="Shea T."/>
            <person name="Sisk P."/>
            <person name="Sykes S."/>
            <person name="Wortman J."/>
            <person name="Nusbaum C."/>
            <person name="Birren B."/>
        </authorList>
    </citation>
    <scope>NUCLEOTIDE SEQUENCE [LARGE SCALE GENOMIC DNA]</scope>
    <source>
        <strain evidence="7 8">ATCC 700293</strain>
    </source>
</reference>
<comment type="subcellular location">
    <subcellularLocation>
        <location evidence="1">Membrane</location>
        <topology evidence="1">Multi-pass membrane protein</topology>
    </subcellularLocation>
</comment>
<organism evidence="7 8">
    <name type="scientific">Treponema medium ATCC 700293</name>
    <dbReference type="NCBI Taxonomy" id="1125700"/>
    <lineage>
        <taxon>Bacteria</taxon>
        <taxon>Pseudomonadati</taxon>
        <taxon>Spirochaetota</taxon>
        <taxon>Spirochaetia</taxon>
        <taxon>Spirochaetales</taxon>
        <taxon>Treponemataceae</taxon>
        <taxon>Treponema</taxon>
    </lineage>
</organism>
<dbReference type="InterPro" id="IPR051611">
    <property type="entry name" value="ECF_transporter_component"/>
</dbReference>
<evidence type="ECO:0000313" key="7">
    <source>
        <dbReference type="EMBL" id="EPF27904.1"/>
    </source>
</evidence>
<evidence type="ECO:0008006" key="9">
    <source>
        <dbReference type="Google" id="ProtNLM"/>
    </source>
</evidence>
<evidence type="ECO:0000256" key="1">
    <source>
        <dbReference type="ARBA" id="ARBA00004141"/>
    </source>
</evidence>
<dbReference type="AlphaFoldDB" id="A0AA87NKH9"/>
<gene>
    <name evidence="7" type="ORF">HMPREF9195_02034</name>
</gene>
<proteinExistence type="predicted"/>
<keyword evidence="3 6" id="KW-0812">Transmembrane</keyword>
<protein>
    <recommendedName>
        <fullName evidence="9">Energy-coupling factor transporter transmembrane protein EcfT</fullName>
    </recommendedName>
</protein>
<dbReference type="Pfam" id="PF02361">
    <property type="entry name" value="CbiQ"/>
    <property type="match status" value="1"/>
</dbReference>
<keyword evidence="2" id="KW-1003">Cell membrane</keyword>
<feature type="transmembrane region" description="Helical" evidence="6">
    <location>
        <begin position="73"/>
        <end position="97"/>
    </location>
</feature>
<name>A0AA87NKH9_TREMD</name>
<evidence type="ECO:0000256" key="2">
    <source>
        <dbReference type="ARBA" id="ARBA00022475"/>
    </source>
</evidence>